<comment type="caution">
    <text evidence="13">The sequence shown here is derived from an EMBL/GenBank/DDBJ whole genome shotgun (WGS) entry which is preliminary data.</text>
</comment>
<evidence type="ECO:0000256" key="7">
    <source>
        <dbReference type="ARBA" id="ARBA00022989"/>
    </source>
</evidence>
<evidence type="ECO:0008006" key="15">
    <source>
        <dbReference type="Google" id="ProtNLM"/>
    </source>
</evidence>
<keyword evidence="6" id="KW-0862">Zinc</keyword>
<feature type="transmembrane region" description="Helical" evidence="12">
    <location>
        <begin position="167"/>
        <end position="190"/>
    </location>
</feature>
<feature type="transmembrane region" description="Helical" evidence="12">
    <location>
        <begin position="202"/>
        <end position="221"/>
    </location>
</feature>
<keyword evidence="14" id="KW-1185">Reference proteome</keyword>
<feature type="transmembrane region" description="Helical" evidence="12">
    <location>
        <begin position="133"/>
        <end position="155"/>
    </location>
</feature>
<feature type="transmembrane region" description="Helical" evidence="12">
    <location>
        <begin position="64"/>
        <end position="87"/>
    </location>
</feature>
<dbReference type="InterPro" id="IPR027469">
    <property type="entry name" value="Cation_efflux_TMD_sf"/>
</dbReference>
<evidence type="ECO:0000256" key="6">
    <source>
        <dbReference type="ARBA" id="ARBA00022833"/>
    </source>
</evidence>
<accession>A0AAE0ZWN2</accession>
<reference evidence="13" key="1">
    <citation type="journal article" date="2023" name="G3 (Bethesda)">
        <title>A reference genome for the long-term kleptoplast-retaining sea slug Elysia crispata morphotype clarki.</title>
        <authorList>
            <person name="Eastman K.E."/>
            <person name="Pendleton A.L."/>
            <person name="Shaikh M.A."/>
            <person name="Suttiyut T."/>
            <person name="Ogas R."/>
            <person name="Tomko P."/>
            <person name="Gavelis G."/>
            <person name="Widhalm J.R."/>
            <person name="Wisecaver J.H."/>
        </authorList>
    </citation>
    <scope>NUCLEOTIDE SEQUENCE</scope>
    <source>
        <strain evidence="13">ECLA1</strain>
    </source>
</reference>
<dbReference type="Proteomes" id="UP001283361">
    <property type="component" value="Unassembled WGS sequence"/>
</dbReference>
<keyword evidence="5" id="KW-0967">Endosome</keyword>
<dbReference type="InterPro" id="IPR026765">
    <property type="entry name" value="Tmem163"/>
</dbReference>
<dbReference type="EMBL" id="JAWDGP010003189">
    <property type="protein sequence ID" value="KAK3776677.1"/>
    <property type="molecule type" value="Genomic_DNA"/>
</dbReference>
<evidence type="ECO:0000256" key="11">
    <source>
        <dbReference type="SAM" id="MobiDB-lite"/>
    </source>
</evidence>
<dbReference type="SUPFAM" id="SSF161111">
    <property type="entry name" value="Cation efflux protein transmembrane domain-like"/>
    <property type="match status" value="1"/>
</dbReference>
<dbReference type="AlphaFoldDB" id="A0AAE0ZWN2"/>
<dbReference type="GO" id="GO:0030672">
    <property type="term" value="C:synaptic vesicle membrane"/>
    <property type="evidence" value="ECO:0007669"/>
    <property type="project" value="UniProtKB-SubCell"/>
</dbReference>
<evidence type="ECO:0000256" key="4">
    <source>
        <dbReference type="ARBA" id="ARBA00022692"/>
    </source>
</evidence>
<evidence type="ECO:0000313" key="13">
    <source>
        <dbReference type="EMBL" id="KAK3776677.1"/>
    </source>
</evidence>
<keyword evidence="10" id="KW-0968">Cytoplasmic vesicle</keyword>
<evidence type="ECO:0000256" key="5">
    <source>
        <dbReference type="ARBA" id="ARBA00022753"/>
    </source>
</evidence>
<feature type="transmembrane region" description="Helical" evidence="12">
    <location>
        <begin position="227"/>
        <end position="251"/>
    </location>
</feature>
<evidence type="ECO:0000256" key="9">
    <source>
        <dbReference type="ARBA" id="ARBA00023136"/>
    </source>
</evidence>
<comment type="similarity">
    <text evidence="3">Belongs to the TMEM163 family.</text>
</comment>
<keyword evidence="7 12" id="KW-1133">Transmembrane helix</keyword>
<sequence length="260" mass="28199">MGANDKQGEQKQISQEHGGSFAAERGDGKTEQSKDSKISSHRDSASLIDDSESQKNLASLYKGALAISWVSILFSLASGITAIALSFENRSESLFAYGLDALLDSLSSVAVVWRFCDITDHATALVREYKACIVIGVLFLVSAVSLIVRSVLAILNRTKLAKHVTLFIEISLSCGLISLAIGLVKIYLGYRIGSRALYTDSIITLVGAATCFMALAGLELYSHDKELWFLDSVFGMVCGLFLVIFGVRLLYQTLKNKPKA</sequence>
<keyword evidence="9 12" id="KW-0472">Membrane</keyword>
<evidence type="ECO:0000313" key="14">
    <source>
        <dbReference type="Proteomes" id="UP001283361"/>
    </source>
</evidence>
<dbReference type="PANTHER" id="PTHR31937:SF2">
    <property type="entry name" value="TRANSMEMBRANE PROTEIN 163"/>
    <property type="match status" value="1"/>
</dbReference>
<evidence type="ECO:0000256" key="1">
    <source>
        <dbReference type="ARBA" id="ARBA00004146"/>
    </source>
</evidence>
<comment type="subcellular location">
    <subcellularLocation>
        <location evidence="2">Cytoplasmic vesicle</location>
        <location evidence="2">Secretory vesicle</location>
        <location evidence="2">Synaptic vesicle membrane</location>
        <topology evidence="2">Multi-pass membrane protein</topology>
    </subcellularLocation>
    <subcellularLocation>
        <location evidence="1">Early endosome membrane</location>
    </subcellularLocation>
</comment>
<evidence type="ECO:0000256" key="12">
    <source>
        <dbReference type="SAM" id="Phobius"/>
    </source>
</evidence>
<feature type="region of interest" description="Disordered" evidence="11">
    <location>
        <begin position="1"/>
        <end position="46"/>
    </location>
</feature>
<dbReference type="PANTHER" id="PTHR31937">
    <property type="entry name" value="TRANSMEMBRANE PROTEIN 163"/>
    <property type="match status" value="1"/>
</dbReference>
<organism evidence="13 14">
    <name type="scientific">Elysia crispata</name>
    <name type="common">lettuce slug</name>
    <dbReference type="NCBI Taxonomy" id="231223"/>
    <lineage>
        <taxon>Eukaryota</taxon>
        <taxon>Metazoa</taxon>
        <taxon>Spiralia</taxon>
        <taxon>Lophotrochozoa</taxon>
        <taxon>Mollusca</taxon>
        <taxon>Gastropoda</taxon>
        <taxon>Heterobranchia</taxon>
        <taxon>Euthyneura</taxon>
        <taxon>Panpulmonata</taxon>
        <taxon>Sacoglossa</taxon>
        <taxon>Placobranchoidea</taxon>
        <taxon>Plakobranchidae</taxon>
        <taxon>Elysia</taxon>
    </lineage>
</organism>
<evidence type="ECO:0000256" key="8">
    <source>
        <dbReference type="ARBA" id="ARBA00023018"/>
    </source>
</evidence>
<feature type="compositionally biased region" description="Basic and acidic residues" evidence="11">
    <location>
        <begin position="24"/>
        <end position="44"/>
    </location>
</feature>
<gene>
    <name evidence="13" type="ORF">RRG08_049686</name>
</gene>
<keyword evidence="8" id="KW-0770">Synapse</keyword>
<dbReference type="Gene3D" id="1.20.1510.10">
    <property type="entry name" value="Cation efflux protein transmembrane domain"/>
    <property type="match status" value="1"/>
</dbReference>
<evidence type="ECO:0000256" key="10">
    <source>
        <dbReference type="ARBA" id="ARBA00023329"/>
    </source>
</evidence>
<protein>
    <recommendedName>
        <fullName evidence="15">Transmembrane protein 163</fullName>
    </recommendedName>
</protein>
<evidence type="ECO:0000256" key="2">
    <source>
        <dbReference type="ARBA" id="ARBA00004644"/>
    </source>
</evidence>
<keyword evidence="4 12" id="KW-0812">Transmembrane</keyword>
<dbReference type="GO" id="GO:0031901">
    <property type="term" value="C:early endosome membrane"/>
    <property type="evidence" value="ECO:0007669"/>
    <property type="project" value="UniProtKB-SubCell"/>
</dbReference>
<evidence type="ECO:0000256" key="3">
    <source>
        <dbReference type="ARBA" id="ARBA00008731"/>
    </source>
</evidence>
<proteinExistence type="inferred from homology"/>
<name>A0AAE0ZWN2_9GAST</name>